<organism evidence="1 2">
    <name type="scientific">Pseudoxanthomonas indica</name>
    <dbReference type="NCBI Taxonomy" id="428993"/>
    <lineage>
        <taxon>Bacteria</taxon>
        <taxon>Pseudomonadati</taxon>
        <taxon>Pseudomonadota</taxon>
        <taxon>Gammaproteobacteria</taxon>
        <taxon>Lysobacterales</taxon>
        <taxon>Lysobacteraceae</taxon>
        <taxon>Pseudoxanthomonas</taxon>
    </lineage>
</organism>
<sequence length="70" mass="7659">MPRLLFTIAASHQGWQLYEGEHGRSSFDSLSDARDNAKLLAATLFEHHGIPTAVVMDMAGREAVVLARHG</sequence>
<reference evidence="1 2" key="1">
    <citation type="submission" date="2017-02" db="EMBL/GenBank/DDBJ databases">
        <authorList>
            <person name="Peterson S.W."/>
        </authorList>
    </citation>
    <scope>NUCLEOTIDE SEQUENCE [LARGE SCALE GENOMIC DNA]</scope>
    <source>
        <strain evidence="1 2">P15</strain>
    </source>
</reference>
<dbReference type="OrthoDB" id="5986419at2"/>
<evidence type="ECO:0008006" key="3">
    <source>
        <dbReference type="Google" id="ProtNLM"/>
    </source>
</evidence>
<name>A0A1T5K6M7_9GAMM</name>
<accession>A0A1T5K6M7</accession>
<keyword evidence="2" id="KW-1185">Reference proteome</keyword>
<gene>
    <name evidence="1" type="ORF">SAMN06296058_1415</name>
</gene>
<protein>
    <recommendedName>
        <fullName evidence="3">DUF2188 domain-containing protein</fullName>
    </recommendedName>
</protein>
<evidence type="ECO:0000313" key="1">
    <source>
        <dbReference type="EMBL" id="SKC59274.1"/>
    </source>
</evidence>
<dbReference type="AlphaFoldDB" id="A0A1T5K6M7"/>
<proteinExistence type="predicted"/>
<evidence type="ECO:0000313" key="2">
    <source>
        <dbReference type="Proteomes" id="UP000190341"/>
    </source>
</evidence>
<dbReference type="RefSeq" id="WP_079723717.1">
    <property type="nucleotide sequence ID" value="NZ_BMCL01000002.1"/>
</dbReference>
<dbReference type="Proteomes" id="UP000190341">
    <property type="component" value="Unassembled WGS sequence"/>
</dbReference>
<dbReference type="EMBL" id="FUZV01000001">
    <property type="protein sequence ID" value="SKC59274.1"/>
    <property type="molecule type" value="Genomic_DNA"/>
</dbReference>